<evidence type="ECO:0000256" key="4">
    <source>
        <dbReference type="ARBA" id="ARBA00022833"/>
    </source>
</evidence>
<evidence type="ECO:0000313" key="6">
    <source>
        <dbReference type="EMBL" id="TSE20567.1"/>
    </source>
</evidence>
<evidence type="ECO:0000256" key="1">
    <source>
        <dbReference type="ARBA" id="ARBA00007749"/>
    </source>
</evidence>
<keyword evidence="7" id="KW-1185">Reference proteome</keyword>
<accession>A0A554WAF8</accession>
<dbReference type="AlphaFoldDB" id="A0A554WAF8"/>
<dbReference type="CDD" id="cd07720">
    <property type="entry name" value="OPHC2-like_MBL-fold"/>
    <property type="match status" value="1"/>
</dbReference>
<feature type="domain" description="Metallo-beta-lactamase" evidence="5">
    <location>
        <begin position="95"/>
        <end position="299"/>
    </location>
</feature>
<evidence type="ECO:0000256" key="2">
    <source>
        <dbReference type="ARBA" id="ARBA00022723"/>
    </source>
</evidence>
<evidence type="ECO:0000256" key="3">
    <source>
        <dbReference type="ARBA" id="ARBA00022801"/>
    </source>
</evidence>
<dbReference type="InterPro" id="IPR036866">
    <property type="entry name" value="RibonucZ/Hydroxyglut_hydro"/>
</dbReference>
<organism evidence="6 7">
    <name type="scientific">Tepidimonas alkaliphilus</name>
    <dbReference type="NCBI Taxonomy" id="2588942"/>
    <lineage>
        <taxon>Bacteria</taxon>
        <taxon>Pseudomonadati</taxon>
        <taxon>Pseudomonadota</taxon>
        <taxon>Betaproteobacteria</taxon>
        <taxon>Burkholderiales</taxon>
        <taxon>Tepidimonas</taxon>
    </lineage>
</organism>
<dbReference type="GO" id="GO:0016787">
    <property type="term" value="F:hydrolase activity"/>
    <property type="evidence" value="ECO:0007669"/>
    <property type="project" value="UniProtKB-KW"/>
</dbReference>
<dbReference type="Proteomes" id="UP000315736">
    <property type="component" value="Unassembled WGS sequence"/>
</dbReference>
<protein>
    <submittedName>
        <fullName evidence="6">Putative quorum-quenching lactonase YtnP</fullName>
        <ecNumber evidence="6">3.1.1.-</ecNumber>
    </submittedName>
</protein>
<comment type="caution">
    <text evidence="6">The sequence shown here is derived from an EMBL/GenBank/DDBJ whole genome shotgun (WGS) entry which is preliminary data.</text>
</comment>
<reference evidence="6 7" key="1">
    <citation type="submission" date="2019-07" db="EMBL/GenBank/DDBJ databases">
        <title>Tepidimonas alkaliphilus YIM 72238 draft genome.</title>
        <authorList>
            <person name="Da Costa M.S."/>
            <person name="Froufe H.J.C."/>
            <person name="Egas C."/>
            <person name="Albuquerque L."/>
        </authorList>
    </citation>
    <scope>NUCLEOTIDE SEQUENCE [LARGE SCALE GENOMIC DNA]</scope>
    <source>
        <strain evidence="6 7">YIM 72238</strain>
    </source>
</reference>
<dbReference type="PANTHER" id="PTHR42978:SF6">
    <property type="entry name" value="QUORUM-QUENCHING LACTONASE YTNP-RELATED"/>
    <property type="match status" value="1"/>
</dbReference>
<gene>
    <name evidence="6" type="primary">ytnP</name>
    <name evidence="6" type="ORF">Talka_00915</name>
</gene>
<name>A0A554WAF8_9BURK</name>
<evidence type="ECO:0000259" key="5">
    <source>
        <dbReference type="SMART" id="SM00849"/>
    </source>
</evidence>
<dbReference type="InterPro" id="IPR006311">
    <property type="entry name" value="TAT_signal"/>
</dbReference>
<dbReference type="Pfam" id="PF00753">
    <property type="entry name" value="Lactamase_B"/>
    <property type="match status" value="1"/>
</dbReference>
<dbReference type="OrthoDB" id="5443440at2"/>
<dbReference type="PROSITE" id="PS51318">
    <property type="entry name" value="TAT"/>
    <property type="match status" value="1"/>
</dbReference>
<keyword evidence="2" id="KW-0479">Metal-binding</keyword>
<comment type="similarity">
    <text evidence="1">Belongs to the metallo-beta-lactamase superfamily.</text>
</comment>
<dbReference type="SUPFAM" id="SSF56281">
    <property type="entry name" value="Metallo-hydrolase/oxidoreductase"/>
    <property type="match status" value="1"/>
</dbReference>
<sequence length="326" mass="35591">MIDRRMFLGAGLAATGWLALGSAWSQQGTPPNLGAPALPAVGHRRHRLGEFELIALHDGALRRPLGEEFVRNVPLEQVKAMLASQGLPTDYVDIPFTAFLAVTPAGRFLFDAGFGDNGPPTTGRLREHLAAAGFKPEDIDHVVISHFHGDHINGVRLKDGALTFPRARIHVPAPEWAFWMDEARMQAAPQALQGAFQAVRRAFGGPVAERIVQFQPGAELAPGIRAEAAFGHTPGMCVFTLRSQGQGFIYVADTANIPALFVRNPEWSVMFDMDAELARQTRRRILEQAARERLLVGGYHFPFPALGTLEPMGTGWDWRPLAPVSG</sequence>
<dbReference type="SMART" id="SM00849">
    <property type="entry name" value="Lactamase_B"/>
    <property type="match status" value="1"/>
</dbReference>
<dbReference type="GO" id="GO:0046872">
    <property type="term" value="F:metal ion binding"/>
    <property type="evidence" value="ECO:0007669"/>
    <property type="project" value="UniProtKB-KW"/>
</dbReference>
<dbReference type="InterPro" id="IPR001279">
    <property type="entry name" value="Metallo-B-lactamas"/>
</dbReference>
<dbReference type="Gene3D" id="3.60.15.10">
    <property type="entry name" value="Ribonuclease Z/Hydroxyacylglutathione hydrolase-like"/>
    <property type="match status" value="1"/>
</dbReference>
<dbReference type="InterPro" id="IPR051013">
    <property type="entry name" value="MBL_superfamily_lactonases"/>
</dbReference>
<keyword evidence="4" id="KW-0862">Zinc</keyword>
<proteinExistence type="inferred from homology"/>
<evidence type="ECO:0000313" key="7">
    <source>
        <dbReference type="Proteomes" id="UP000315736"/>
    </source>
</evidence>
<dbReference type="RefSeq" id="WP_143889941.1">
    <property type="nucleotide sequence ID" value="NZ_VJNB01000003.1"/>
</dbReference>
<keyword evidence="3 6" id="KW-0378">Hydrolase</keyword>
<dbReference type="EC" id="3.1.1.-" evidence="6"/>
<dbReference type="PANTHER" id="PTHR42978">
    <property type="entry name" value="QUORUM-QUENCHING LACTONASE YTNP-RELATED-RELATED"/>
    <property type="match status" value="1"/>
</dbReference>
<dbReference type="EMBL" id="VJNB01000003">
    <property type="protein sequence ID" value="TSE20567.1"/>
    <property type="molecule type" value="Genomic_DNA"/>
</dbReference>